<dbReference type="HOGENOM" id="CLU_096069_1_0_10"/>
<protein>
    <submittedName>
        <fullName evidence="3">TPR repeat</fullName>
    </submittedName>
</protein>
<dbReference type="Pfam" id="PF09976">
    <property type="entry name" value="TPR_21"/>
    <property type="match status" value="1"/>
</dbReference>
<dbReference type="InterPro" id="IPR018704">
    <property type="entry name" value="SecYEG/CpoB_TPR"/>
</dbReference>
<proteinExistence type="predicted"/>
<keyword evidence="1" id="KW-0812">Transmembrane</keyword>
<name>Q3B5L3_CHLL3</name>
<keyword evidence="1" id="KW-0472">Membrane</keyword>
<feature type="transmembrane region" description="Helical" evidence="1">
    <location>
        <begin position="31"/>
        <end position="49"/>
    </location>
</feature>
<dbReference type="RefSeq" id="WP_011357243.1">
    <property type="nucleotide sequence ID" value="NC_007512.1"/>
</dbReference>
<keyword evidence="4" id="KW-1185">Reference proteome</keyword>
<accession>Q3B5L3</accession>
<feature type="domain" description="Ancillary SecYEG translocon subunit/Cell division coordinator CpoB TPR" evidence="2">
    <location>
        <begin position="27"/>
        <end position="207"/>
    </location>
</feature>
<dbReference type="SMART" id="SM00028">
    <property type="entry name" value="TPR"/>
    <property type="match status" value="2"/>
</dbReference>
<keyword evidence="1" id="KW-1133">Transmembrane helix</keyword>
<dbReference type="InterPro" id="IPR019734">
    <property type="entry name" value="TPR_rpt"/>
</dbReference>
<evidence type="ECO:0000259" key="2">
    <source>
        <dbReference type="Pfam" id="PF09976"/>
    </source>
</evidence>
<evidence type="ECO:0000256" key="1">
    <source>
        <dbReference type="SAM" id="Phobius"/>
    </source>
</evidence>
<dbReference type="SUPFAM" id="SSF48452">
    <property type="entry name" value="TPR-like"/>
    <property type="match status" value="1"/>
</dbReference>
<dbReference type="InterPro" id="IPR011990">
    <property type="entry name" value="TPR-like_helical_dom_sf"/>
</dbReference>
<dbReference type="OrthoDB" id="9808622at2"/>
<reference evidence="4" key="1">
    <citation type="submission" date="2005-08" db="EMBL/GenBank/DDBJ databases">
        <title>Complete sequence of Pelodictyon luteolum DSM 273.</title>
        <authorList>
            <consortium name="US DOE Joint Genome Institute"/>
            <person name="Copeland A."/>
            <person name="Lucas S."/>
            <person name="Lapidus A."/>
            <person name="Barry K."/>
            <person name="Detter J.C."/>
            <person name="Glavina T."/>
            <person name="Hammon N."/>
            <person name="Israni S."/>
            <person name="Pitluck S."/>
            <person name="Bryant D."/>
            <person name="Schmutz J."/>
            <person name="Larimer F."/>
            <person name="Land M."/>
            <person name="Kyrpides N."/>
            <person name="Ivanova N."/>
            <person name="Richardson P."/>
        </authorList>
    </citation>
    <scope>NUCLEOTIDE SEQUENCE [LARGE SCALE GENOMIC DNA]</scope>
    <source>
        <strain evidence="4">DSM 273 / BCRC 81028 / 2530</strain>
    </source>
</reference>
<dbReference type="KEGG" id="plt:Plut_0480"/>
<evidence type="ECO:0000313" key="4">
    <source>
        <dbReference type="Proteomes" id="UP000002709"/>
    </source>
</evidence>
<dbReference type="STRING" id="319225.Plut_0480"/>
<evidence type="ECO:0000313" key="3">
    <source>
        <dbReference type="EMBL" id="ABB23368.1"/>
    </source>
</evidence>
<gene>
    <name evidence="3" type="ordered locus">Plut_0480</name>
</gene>
<dbReference type="Proteomes" id="UP000002709">
    <property type="component" value="Chromosome"/>
</dbReference>
<dbReference type="EMBL" id="CP000096">
    <property type="protein sequence ID" value="ABB23368.1"/>
    <property type="molecule type" value="Genomic_DNA"/>
</dbReference>
<sequence length="230" mass="24526">MNDNDIQPIRTEEKKTAVDNLLYFAIRYKNLIAGALILILIGGAAIFFWTERQASRENEAAPMMAAAAMAFDRGDFQRAIDGTEKEPGLKTIAEQYNGTPSGEMAELLLANAYYAIGKPKDALKAFDAASPVSPDLAAAAIAGKASCQSDLQQYDAAAKSFLSASEKAENNALKAQYLMAAADCRLGAGDTEKAGELFGQVVDRYPGSSGARAAQQALWKISGMQEVSNK</sequence>
<dbReference type="eggNOG" id="COG1729">
    <property type="taxonomic scope" value="Bacteria"/>
</dbReference>
<organism evidence="3 4">
    <name type="scientific">Chlorobium luteolum (strain DSM 273 / BCRC 81028 / 2530)</name>
    <name type="common">Pelodictyon luteolum</name>
    <dbReference type="NCBI Taxonomy" id="319225"/>
    <lineage>
        <taxon>Bacteria</taxon>
        <taxon>Pseudomonadati</taxon>
        <taxon>Chlorobiota</taxon>
        <taxon>Chlorobiia</taxon>
        <taxon>Chlorobiales</taxon>
        <taxon>Chlorobiaceae</taxon>
        <taxon>Chlorobium/Pelodictyon group</taxon>
        <taxon>Pelodictyon</taxon>
    </lineage>
</organism>
<dbReference type="Gene3D" id="1.25.40.10">
    <property type="entry name" value="Tetratricopeptide repeat domain"/>
    <property type="match status" value="1"/>
</dbReference>
<dbReference type="AlphaFoldDB" id="Q3B5L3"/>